<evidence type="ECO:0000256" key="5">
    <source>
        <dbReference type="ARBA" id="ARBA00022801"/>
    </source>
</evidence>
<evidence type="ECO:0000256" key="4">
    <source>
        <dbReference type="ARBA" id="ARBA00022723"/>
    </source>
</evidence>
<evidence type="ECO:0000256" key="2">
    <source>
        <dbReference type="ARBA" id="ARBA00011738"/>
    </source>
</evidence>
<dbReference type="EC" id="3.5.4.33" evidence="8"/>
<dbReference type="Gene3D" id="3.40.140.10">
    <property type="entry name" value="Cytidine Deaminase, domain 2"/>
    <property type="match status" value="1"/>
</dbReference>
<feature type="binding site" evidence="8">
    <location>
        <position position="55"/>
    </location>
    <ligand>
        <name>Zn(2+)</name>
        <dbReference type="ChEBI" id="CHEBI:29105"/>
        <note>catalytic</note>
    </ligand>
</feature>
<dbReference type="PROSITE" id="PS00903">
    <property type="entry name" value="CYT_DCMP_DEAMINASES_1"/>
    <property type="match status" value="1"/>
</dbReference>
<reference evidence="10 11" key="1">
    <citation type="submission" date="2020-10" db="EMBL/GenBank/DDBJ databases">
        <title>Connecting structure to function with the recovery of over 1000 high-quality activated sludge metagenome-assembled genomes encoding full-length rRNA genes using long-read sequencing.</title>
        <authorList>
            <person name="Singleton C.M."/>
            <person name="Petriglieri F."/>
            <person name="Kristensen J.M."/>
            <person name="Kirkegaard R.H."/>
            <person name="Michaelsen T.Y."/>
            <person name="Andersen M.H."/>
            <person name="Karst S.M."/>
            <person name="Dueholm M.S."/>
            <person name="Nielsen P.H."/>
            <person name="Albertsen M."/>
        </authorList>
    </citation>
    <scope>NUCLEOTIDE SEQUENCE [LARGE SCALE GENOMIC DNA]</scope>
    <source>
        <strain evidence="10">OdNE_18-Q3-R46-58_MAXAC.008</strain>
    </source>
</reference>
<dbReference type="SUPFAM" id="SSF53927">
    <property type="entry name" value="Cytidine deaminase-like"/>
    <property type="match status" value="1"/>
</dbReference>
<comment type="similarity">
    <text evidence="1">Belongs to the cytidine and deoxycytidylate deaminase family. ADAT2 subfamily.</text>
</comment>
<evidence type="ECO:0000313" key="11">
    <source>
        <dbReference type="Proteomes" id="UP000709959"/>
    </source>
</evidence>
<dbReference type="Proteomes" id="UP000709959">
    <property type="component" value="Unassembled WGS sequence"/>
</dbReference>
<dbReference type="InterPro" id="IPR002125">
    <property type="entry name" value="CMP_dCMP_dom"/>
</dbReference>
<dbReference type="InterPro" id="IPR028883">
    <property type="entry name" value="tRNA_aden_deaminase"/>
</dbReference>
<dbReference type="Pfam" id="PF00383">
    <property type="entry name" value="dCMP_cyt_deam_1"/>
    <property type="match status" value="1"/>
</dbReference>
<evidence type="ECO:0000256" key="1">
    <source>
        <dbReference type="ARBA" id="ARBA00010669"/>
    </source>
</evidence>
<name>A0A936K6P6_9BACT</name>
<dbReference type="PANTHER" id="PTHR11079">
    <property type="entry name" value="CYTOSINE DEAMINASE FAMILY MEMBER"/>
    <property type="match status" value="1"/>
</dbReference>
<proteinExistence type="inferred from homology"/>
<comment type="subunit">
    <text evidence="2 8">Homodimer.</text>
</comment>
<dbReference type="PROSITE" id="PS51747">
    <property type="entry name" value="CYT_DCMP_DEAMINASES_2"/>
    <property type="match status" value="1"/>
</dbReference>
<keyword evidence="4 8" id="KW-0479">Metal-binding</keyword>
<dbReference type="AlphaFoldDB" id="A0A936K6P6"/>
<feature type="binding site" evidence="8">
    <location>
        <position position="88"/>
    </location>
    <ligand>
        <name>Zn(2+)</name>
        <dbReference type="ChEBI" id="CHEBI:29105"/>
        <note>catalytic</note>
    </ligand>
</feature>
<protein>
    <recommendedName>
        <fullName evidence="8">tRNA-specific adenosine deaminase</fullName>
        <ecNumber evidence="8">3.5.4.33</ecNumber>
    </recommendedName>
</protein>
<comment type="caution">
    <text evidence="10">The sequence shown here is derived from an EMBL/GenBank/DDBJ whole genome shotgun (WGS) entry which is preliminary data.</text>
</comment>
<keyword evidence="5 8" id="KW-0378">Hydrolase</keyword>
<accession>A0A936K6P6</accession>
<dbReference type="PANTHER" id="PTHR11079:SF179">
    <property type="entry name" value="TRNA(ADENINE(34)) DEAMINASE, CHLOROPLASTIC"/>
    <property type="match status" value="1"/>
</dbReference>
<dbReference type="CDD" id="cd01285">
    <property type="entry name" value="nucleoside_deaminase"/>
    <property type="match status" value="1"/>
</dbReference>
<dbReference type="HAMAP" id="MF_00972">
    <property type="entry name" value="tRNA_aden_deaminase"/>
    <property type="match status" value="1"/>
</dbReference>
<dbReference type="FunFam" id="3.40.140.10:FF:000005">
    <property type="entry name" value="tRNA-specific adenosine deaminase"/>
    <property type="match status" value="1"/>
</dbReference>
<evidence type="ECO:0000313" key="10">
    <source>
        <dbReference type="EMBL" id="MBK8573978.1"/>
    </source>
</evidence>
<comment type="function">
    <text evidence="8">Catalyzes the deamination of adenosine to inosine at the wobble position 34 of tRNA(Arg2).</text>
</comment>
<dbReference type="InterPro" id="IPR016192">
    <property type="entry name" value="APOBEC/CMP_deaminase_Zn-bd"/>
</dbReference>
<feature type="active site" description="Proton donor" evidence="8">
    <location>
        <position position="57"/>
    </location>
</feature>
<gene>
    <name evidence="8" type="primary">tadA</name>
    <name evidence="10" type="ORF">IPN91_15455</name>
</gene>
<evidence type="ECO:0000256" key="3">
    <source>
        <dbReference type="ARBA" id="ARBA00022694"/>
    </source>
</evidence>
<evidence type="ECO:0000256" key="8">
    <source>
        <dbReference type="HAMAP-Rule" id="MF_00972"/>
    </source>
</evidence>
<dbReference type="NCBIfam" id="NF008113">
    <property type="entry name" value="PRK10860.1"/>
    <property type="match status" value="1"/>
</dbReference>
<dbReference type="InterPro" id="IPR016193">
    <property type="entry name" value="Cytidine_deaminase-like"/>
</dbReference>
<organism evidence="10 11">
    <name type="scientific">Candidatus Geothrix odensensis</name>
    <dbReference type="NCBI Taxonomy" id="2954440"/>
    <lineage>
        <taxon>Bacteria</taxon>
        <taxon>Pseudomonadati</taxon>
        <taxon>Acidobacteriota</taxon>
        <taxon>Holophagae</taxon>
        <taxon>Holophagales</taxon>
        <taxon>Holophagaceae</taxon>
        <taxon>Geothrix</taxon>
    </lineage>
</organism>
<evidence type="ECO:0000259" key="9">
    <source>
        <dbReference type="PROSITE" id="PS51747"/>
    </source>
</evidence>
<comment type="cofactor">
    <cofactor evidence="8">
        <name>Zn(2+)</name>
        <dbReference type="ChEBI" id="CHEBI:29105"/>
    </cofactor>
    <text evidence="8">Binds 1 zinc ion per subunit.</text>
</comment>
<dbReference type="GO" id="GO:0008270">
    <property type="term" value="F:zinc ion binding"/>
    <property type="evidence" value="ECO:0007669"/>
    <property type="project" value="UniProtKB-UniRule"/>
</dbReference>
<dbReference type="GO" id="GO:0002100">
    <property type="term" value="P:tRNA wobble adenosine to inosine editing"/>
    <property type="evidence" value="ECO:0007669"/>
    <property type="project" value="UniProtKB-UniRule"/>
</dbReference>
<comment type="catalytic activity">
    <reaction evidence="7 8">
        <text>adenosine(34) in tRNA + H2O + H(+) = inosine(34) in tRNA + NH4(+)</text>
        <dbReference type="Rhea" id="RHEA:43168"/>
        <dbReference type="Rhea" id="RHEA-COMP:10373"/>
        <dbReference type="Rhea" id="RHEA-COMP:10374"/>
        <dbReference type="ChEBI" id="CHEBI:15377"/>
        <dbReference type="ChEBI" id="CHEBI:15378"/>
        <dbReference type="ChEBI" id="CHEBI:28938"/>
        <dbReference type="ChEBI" id="CHEBI:74411"/>
        <dbReference type="ChEBI" id="CHEBI:82852"/>
        <dbReference type="EC" id="3.5.4.33"/>
    </reaction>
</comment>
<keyword evidence="3 8" id="KW-0819">tRNA processing</keyword>
<feature type="binding site" evidence="8">
    <location>
        <position position="85"/>
    </location>
    <ligand>
        <name>Zn(2+)</name>
        <dbReference type="ChEBI" id="CHEBI:29105"/>
        <note>catalytic</note>
    </ligand>
</feature>
<evidence type="ECO:0000256" key="7">
    <source>
        <dbReference type="ARBA" id="ARBA00048045"/>
    </source>
</evidence>
<evidence type="ECO:0000256" key="6">
    <source>
        <dbReference type="ARBA" id="ARBA00022833"/>
    </source>
</evidence>
<dbReference type="GO" id="GO:0052717">
    <property type="term" value="F:tRNA-specific adenosine-34 deaminase activity"/>
    <property type="evidence" value="ECO:0007669"/>
    <property type="project" value="UniProtKB-UniRule"/>
</dbReference>
<sequence>MWSGDDIYFMKLALEEAEKADSLDEVPVGAVIVSEGCLLGRGHNHPVRLNDPTAHAEVLALRSAGAWTKNYRMTGATLYVTLEPCLMCFGALIHARVGRVVFGASDPKVGVSRWLETLDQAALNHRFTLEGGLLEPECRAQIQAFFRRRR</sequence>
<keyword evidence="6 8" id="KW-0862">Zinc</keyword>
<feature type="domain" description="CMP/dCMP-type deaminase" evidence="9">
    <location>
        <begin position="4"/>
        <end position="126"/>
    </location>
</feature>
<dbReference type="EMBL" id="JADKCH010000033">
    <property type="protein sequence ID" value="MBK8573978.1"/>
    <property type="molecule type" value="Genomic_DNA"/>
</dbReference>